<keyword evidence="1" id="KW-0472">Membrane</keyword>
<feature type="transmembrane region" description="Helical" evidence="1">
    <location>
        <begin position="6"/>
        <end position="38"/>
    </location>
</feature>
<accession>A0ABS6TGQ2</accession>
<comment type="caution">
    <text evidence="2">The sequence shown here is derived from an EMBL/GenBank/DDBJ whole genome shotgun (WGS) entry which is preliminary data.</text>
</comment>
<keyword evidence="1" id="KW-1133">Transmembrane helix</keyword>
<sequence length="51" mass="5917">MNKLDTTWLLIGISFLLFGFTIEKFYFILAAPFLLIAITDRDSHKDEHENG</sequence>
<reference evidence="2 3" key="1">
    <citation type="submission" date="2021-06" db="EMBL/GenBank/DDBJ databases">
        <title>Enterococcus alishanensis sp. nov., a novel lactic acid bacterium isolated from fresh coffee beans.</title>
        <authorList>
            <person name="Chen Y.-S."/>
        </authorList>
    </citation>
    <scope>NUCLEOTIDE SEQUENCE [LARGE SCALE GENOMIC DNA]</scope>
    <source>
        <strain evidence="2 3">ALS3</strain>
    </source>
</reference>
<evidence type="ECO:0000313" key="3">
    <source>
        <dbReference type="Proteomes" id="UP000774130"/>
    </source>
</evidence>
<keyword evidence="1" id="KW-0812">Transmembrane</keyword>
<dbReference type="Proteomes" id="UP000774130">
    <property type="component" value="Unassembled WGS sequence"/>
</dbReference>
<dbReference type="EMBL" id="JAHUZB010000007">
    <property type="protein sequence ID" value="MBV7392105.1"/>
    <property type="molecule type" value="Genomic_DNA"/>
</dbReference>
<organism evidence="2 3">
    <name type="scientific">Enterococcus alishanensis</name>
    <dbReference type="NCBI Taxonomy" id="1303817"/>
    <lineage>
        <taxon>Bacteria</taxon>
        <taxon>Bacillati</taxon>
        <taxon>Bacillota</taxon>
        <taxon>Bacilli</taxon>
        <taxon>Lactobacillales</taxon>
        <taxon>Enterococcaceae</taxon>
        <taxon>Enterococcus</taxon>
    </lineage>
</organism>
<evidence type="ECO:0000256" key="1">
    <source>
        <dbReference type="SAM" id="Phobius"/>
    </source>
</evidence>
<proteinExistence type="predicted"/>
<dbReference type="RefSeq" id="WP_218327317.1">
    <property type="nucleotide sequence ID" value="NZ_JAHUZB010000007.1"/>
</dbReference>
<gene>
    <name evidence="2" type="ORF">KUA55_15590</name>
</gene>
<evidence type="ECO:0000313" key="2">
    <source>
        <dbReference type="EMBL" id="MBV7392105.1"/>
    </source>
</evidence>
<keyword evidence="3" id="KW-1185">Reference proteome</keyword>
<name>A0ABS6TGQ2_9ENTE</name>
<protein>
    <submittedName>
        <fullName evidence="2">Uncharacterized protein</fullName>
    </submittedName>
</protein>